<accession>Q1K2Z3</accession>
<dbReference type="EMBL" id="AAEW02000003">
    <property type="protein sequence ID" value="EAT16738.1"/>
    <property type="molecule type" value="Genomic_DNA"/>
</dbReference>
<reference evidence="1" key="2">
    <citation type="submission" date="2006-05" db="EMBL/GenBank/DDBJ databases">
        <title>Sequencing of the draft genome and assembly of Desulfuromonas acetoxidans DSM 684.</title>
        <authorList>
            <consortium name="US DOE Joint Genome Institute (JGI-PGF)"/>
            <person name="Copeland A."/>
            <person name="Lucas S."/>
            <person name="Lapidus A."/>
            <person name="Barry K."/>
            <person name="Detter J.C."/>
            <person name="Glavina del Rio T."/>
            <person name="Hammon N."/>
            <person name="Israni S."/>
            <person name="Dalin E."/>
            <person name="Tice H."/>
            <person name="Bruce D."/>
            <person name="Pitluck S."/>
            <person name="Richardson P."/>
        </authorList>
    </citation>
    <scope>NUCLEOTIDE SEQUENCE [LARGE SCALE GENOMIC DNA]</scope>
    <source>
        <strain evidence="1">DSM 684</strain>
    </source>
</reference>
<sequence length="119" mass="13117">MIEVVGGNRNRTTQELFVLRGGEGVVAKCFIALDDAINGLQNHELEAALRNLFALGCCLHAEGKFYAGRKAFQSAMRAVSFHETHFTEYKELISLLPGNECEFLNKIRASTELNTLIGG</sequence>
<protein>
    <submittedName>
        <fullName evidence="1">Uncharacterized protein</fullName>
    </submittedName>
</protein>
<comment type="caution">
    <text evidence="1">The sequence shown here is derived from an EMBL/GenBank/DDBJ whole genome shotgun (WGS) entry which is preliminary data.</text>
</comment>
<name>Q1K2Z3_DESA6</name>
<dbReference type="Proteomes" id="UP000005695">
    <property type="component" value="Unassembled WGS sequence"/>
</dbReference>
<organism evidence="1 2">
    <name type="scientific">Desulfuromonas acetoxidans (strain DSM 684 / 11070)</name>
    <dbReference type="NCBI Taxonomy" id="281689"/>
    <lineage>
        <taxon>Bacteria</taxon>
        <taxon>Pseudomonadati</taxon>
        <taxon>Thermodesulfobacteriota</taxon>
        <taxon>Desulfuromonadia</taxon>
        <taxon>Desulfuromonadales</taxon>
        <taxon>Desulfuromonadaceae</taxon>
        <taxon>Desulfuromonas</taxon>
    </lineage>
</organism>
<evidence type="ECO:0000313" key="1">
    <source>
        <dbReference type="EMBL" id="EAT16738.1"/>
    </source>
</evidence>
<evidence type="ECO:0000313" key="2">
    <source>
        <dbReference type="Proteomes" id="UP000005695"/>
    </source>
</evidence>
<dbReference type="AlphaFoldDB" id="Q1K2Z3"/>
<reference evidence="1" key="1">
    <citation type="submission" date="2006-05" db="EMBL/GenBank/DDBJ databases">
        <title>Annotation of the draft genome assembly of Desulfuromonas acetoxidans DSM 684.</title>
        <authorList>
            <consortium name="US DOE Joint Genome Institute (JGI-ORNL)"/>
            <person name="Larimer F."/>
            <person name="Land M."/>
            <person name="Hauser L."/>
        </authorList>
    </citation>
    <scope>NUCLEOTIDE SEQUENCE [LARGE SCALE GENOMIC DNA]</scope>
    <source>
        <strain evidence="1">DSM 684</strain>
    </source>
</reference>
<dbReference type="RefSeq" id="WP_005998150.1">
    <property type="nucleotide sequence ID" value="NZ_AAEW02000003.1"/>
</dbReference>
<keyword evidence="2" id="KW-1185">Reference proteome</keyword>
<proteinExistence type="predicted"/>
<gene>
    <name evidence="1" type="ORF">Dace_1990</name>
</gene>